<gene>
    <name evidence="15" type="ORF">SAMN05192573_101394</name>
</gene>
<evidence type="ECO:0000256" key="13">
    <source>
        <dbReference type="RuleBase" id="RU003357"/>
    </source>
</evidence>
<dbReference type="STRING" id="551996.SAMN05192573_101394"/>
<evidence type="ECO:0000256" key="8">
    <source>
        <dbReference type="ARBA" id="ARBA00023077"/>
    </source>
</evidence>
<evidence type="ECO:0000256" key="4">
    <source>
        <dbReference type="ARBA" id="ARBA00022496"/>
    </source>
</evidence>
<dbReference type="InterPro" id="IPR037066">
    <property type="entry name" value="Plug_dom_sf"/>
</dbReference>
<dbReference type="InterPro" id="IPR008969">
    <property type="entry name" value="CarboxyPept-like_regulatory"/>
</dbReference>
<evidence type="ECO:0000256" key="1">
    <source>
        <dbReference type="ARBA" id="ARBA00004571"/>
    </source>
</evidence>
<keyword evidence="10" id="KW-0675">Receptor</keyword>
<dbReference type="InterPro" id="IPR023997">
    <property type="entry name" value="TonB-dep_OMP_SusC/RagA_CS"/>
</dbReference>
<reference evidence="16" key="1">
    <citation type="submission" date="2016-10" db="EMBL/GenBank/DDBJ databases">
        <authorList>
            <person name="Varghese N."/>
            <person name="Submissions S."/>
        </authorList>
    </citation>
    <scope>NUCLEOTIDE SEQUENCE [LARGE SCALE GENOMIC DNA]</scope>
    <source>
        <strain evidence="16">Gh-67</strain>
    </source>
</reference>
<feature type="domain" description="Secretin/TonB short N-terminal" evidence="14">
    <location>
        <begin position="47"/>
        <end position="98"/>
    </location>
</feature>
<keyword evidence="4" id="KW-0406">Ion transport</keyword>
<keyword evidence="8 13" id="KW-0798">TonB box</keyword>
<evidence type="ECO:0000256" key="3">
    <source>
        <dbReference type="ARBA" id="ARBA00022452"/>
    </source>
</evidence>
<evidence type="ECO:0000313" key="15">
    <source>
        <dbReference type="EMBL" id="SDF79042.1"/>
    </source>
</evidence>
<keyword evidence="7" id="KW-0408">Iron</keyword>
<dbReference type="GO" id="GO:0044718">
    <property type="term" value="P:siderophore transmembrane transport"/>
    <property type="evidence" value="ECO:0007669"/>
    <property type="project" value="TreeGrafter"/>
</dbReference>
<evidence type="ECO:0000256" key="11">
    <source>
        <dbReference type="ARBA" id="ARBA00023237"/>
    </source>
</evidence>
<accession>A0A1G7NYC9</accession>
<dbReference type="GO" id="GO:0009279">
    <property type="term" value="C:cell outer membrane"/>
    <property type="evidence" value="ECO:0007669"/>
    <property type="project" value="UniProtKB-SubCell"/>
</dbReference>
<dbReference type="InterPro" id="IPR011662">
    <property type="entry name" value="Secretin/TonB_short_N"/>
</dbReference>
<keyword evidence="4" id="KW-0410">Iron transport</keyword>
<evidence type="ECO:0000256" key="5">
    <source>
        <dbReference type="ARBA" id="ARBA00022692"/>
    </source>
</evidence>
<organism evidence="15 16">
    <name type="scientific">Mucilaginibacter gossypii</name>
    <dbReference type="NCBI Taxonomy" id="551996"/>
    <lineage>
        <taxon>Bacteria</taxon>
        <taxon>Pseudomonadati</taxon>
        <taxon>Bacteroidota</taxon>
        <taxon>Sphingobacteriia</taxon>
        <taxon>Sphingobacteriales</taxon>
        <taxon>Sphingobacteriaceae</taxon>
        <taxon>Mucilaginibacter</taxon>
    </lineage>
</organism>
<dbReference type="PROSITE" id="PS52016">
    <property type="entry name" value="TONB_DEPENDENT_REC_3"/>
    <property type="match status" value="1"/>
</dbReference>
<dbReference type="NCBIfam" id="TIGR04056">
    <property type="entry name" value="OMP_RagA_SusC"/>
    <property type="match status" value="1"/>
</dbReference>
<proteinExistence type="inferred from homology"/>
<name>A0A1G7NYC9_9SPHI</name>
<dbReference type="AlphaFoldDB" id="A0A1G7NYC9"/>
<sequence>MKIRFTLILFFNLLAILTVYSQTRVTINLKSADFKKVISAIEHQSIYHFVYSERKIPALNKVDIDSDNEDVKSILDKILANSGFAYTELANHLIVIAPIDEIVNVVKVTGVVVDENGAPLAGATVRVRGSTMGSLTDAKGAFLLEVPSGSTLIVSFVGYVTKEVKLIGAVPVTISLTVSNVLNEVVVTALGINKEQKKVGYSVTTISGEVLDKAKESNVAYSLEGRVAGLSINGINGGPGSSARILLRGVTSFGASAPLFIINGVPMDNTQRGSANEWGGADFGDGISNINPDDVENMTVLKGQAASALYGARAANGVILITTKTGKKNTPFGVEFNTNYQTDKAINTFDYQTQYGQGLYGIRPTTVTNAISSGNYGWGEKLDGKPTIQFDGEYYPYSAVKNNISKFYRQGYTFTNTAAFSGGNDNGNFRLSLSNLSNGSIVRNSDLNRKTFNLSASQNVTQKLNINVVANFINETSNLKPNLSDGPFNVNNIQYLAANEDQAILAPGYAPDGSEIRWNSDTFTTNPYFTVNRFINDVNRNRLIAALSGKYNFNNWMYAQLRLGNDILYDKRKTVTPTGTAYYAGGMGGLDEQSNTRRSELNSDLLIGAKHDIIAKVLSFDISAGTNLRKNTYEYTKLFGGPFIIPYFYSYNNLNIKNSNYNYNSTETHSSYYAVDFSLRDYLTITTTGRYDTYSTLPSDNRSIFTPSVSASLLFSDLVHIPSLDFGKLRLSYAQTSGEPTDAYVTTQYYTTNYSINGVAIGSFSDSLPNLFLKPYTLTEMEAGTELKFLNGRLGIDVAYFHRKTKNEIIKGDLDLATGFARRFIPTGSTQNNGIEIELSGTPVKATGFTWSPSFNFTYVQNKILQTDGTPESANISFGTYRPLNAATALVKGLPGPQIMANDYLKNDKGQIIFDENGLPMAGPRVPMGSVVPNIYGGLNNNFAFGKLSLSFLIDYRFGNKILSATNYNSIYRGFNQLTLAGRENGVVGNGVNANGEKNTIAVPAQNYYQALAQNVSALNVLDGRFIKLRQVTFGYTFSKGFLNKTLFEGITFSLVGRNLWTIMKRSANIDPESGFSPDIKYAGIEGASLPPTHTYGININFKLKK</sequence>
<dbReference type="SUPFAM" id="SSF49464">
    <property type="entry name" value="Carboxypeptidase regulatory domain-like"/>
    <property type="match status" value="1"/>
</dbReference>
<evidence type="ECO:0000256" key="9">
    <source>
        <dbReference type="ARBA" id="ARBA00023136"/>
    </source>
</evidence>
<dbReference type="Proteomes" id="UP000199705">
    <property type="component" value="Unassembled WGS sequence"/>
</dbReference>
<evidence type="ECO:0000313" key="16">
    <source>
        <dbReference type="Proteomes" id="UP000199705"/>
    </source>
</evidence>
<dbReference type="Pfam" id="PF07715">
    <property type="entry name" value="Plug"/>
    <property type="match status" value="1"/>
</dbReference>
<comment type="subcellular location">
    <subcellularLocation>
        <location evidence="1 12">Cell outer membrane</location>
        <topology evidence="1 12">Multi-pass membrane protein</topology>
    </subcellularLocation>
</comment>
<keyword evidence="3 12" id="KW-1134">Transmembrane beta strand</keyword>
<dbReference type="PANTHER" id="PTHR30069">
    <property type="entry name" value="TONB-DEPENDENT OUTER MEMBRANE RECEPTOR"/>
    <property type="match status" value="1"/>
</dbReference>
<protein>
    <submittedName>
        <fullName evidence="15">TonB-linked outer membrane protein, SusC/RagA family</fullName>
    </submittedName>
</protein>
<evidence type="ECO:0000259" key="14">
    <source>
        <dbReference type="SMART" id="SM00965"/>
    </source>
</evidence>
<dbReference type="InterPro" id="IPR039426">
    <property type="entry name" value="TonB-dep_rcpt-like"/>
</dbReference>
<dbReference type="EMBL" id="FNCG01000001">
    <property type="protein sequence ID" value="SDF79042.1"/>
    <property type="molecule type" value="Genomic_DNA"/>
</dbReference>
<dbReference type="NCBIfam" id="TIGR04057">
    <property type="entry name" value="SusC_RagA_signa"/>
    <property type="match status" value="1"/>
</dbReference>
<dbReference type="SUPFAM" id="SSF56935">
    <property type="entry name" value="Porins"/>
    <property type="match status" value="1"/>
</dbReference>
<dbReference type="Pfam" id="PF00593">
    <property type="entry name" value="TonB_dep_Rec_b-barrel"/>
    <property type="match status" value="1"/>
</dbReference>
<keyword evidence="11 12" id="KW-0998">Cell outer membrane</keyword>
<dbReference type="Gene3D" id="2.60.40.1120">
    <property type="entry name" value="Carboxypeptidase-like, regulatory domain"/>
    <property type="match status" value="1"/>
</dbReference>
<evidence type="ECO:0000256" key="2">
    <source>
        <dbReference type="ARBA" id="ARBA00022448"/>
    </source>
</evidence>
<evidence type="ECO:0000256" key="10">
    <source>
        <dbReference type="ARBA" id="ARBA00023170"/>
    </source>
</evidence>
<dbReference type="Gene3D" id="2.170.130.10">
    <property type="entry name" value="TonB-dependent receptor, plug domain"/>
    <property type="match status" value="1"/>
</dbReference>
<dbReference type="RefSeq" id="WP_091162626.1">
    <property type="nucleotide sequence ID" value="NZ_FNCG01000001.1"/>
</dbReference>
<keyword evidence="9 12" id="KW-0472">Membrane</keyword>
<keyword evidence="6" id="KW-0732">Signal</keyword>
<keyword evidence="16" id="KW-1185">Reference proteome</keyword>
<evidence type="ECO:0000256" key="6">
    <source>
        <dbReference type="ARBA" id="ARBA00022729"/>
    </source>
</evidence>
<dbReference type="Pfam" id="PF13715">
    <property type="entry name" value="CarbopepD_reg_2"/>
    <property type="match status" value="1"/>
</dbReference>
<dbReference type="InterPro" id="IPR000531">
    <property type="entry name" value="Beta-barrel_TonB"/>
</dbReference>
<dbReference type="InterPro" id="IPR012910">
    <property type="entry name" value="Plug_dom"/>
</dbReference>
<keyword evidence="2 12" id="KW-0813">Transport</keyword>
<dbReference type="Gene3D" id="2.40.170.20">
    <property type="entry name" value="TonB-dependent receptor, beta-barrel domain"/>
    <property type="match status" value="1"/>
</dbReference>
<keyword evidence="5 12" id="KW-0812">Transmembrane</keyword>
<evidence type="ECO:0000256" key="7">
    <source>
        <dbReference type="ARBA" id="ARBA00023004"/>
    </source>
</evidence>
<evidence type="ECO:0000256" key="12">
    <source>
        <dbReference type="PROSITE-ProRule" id="PRU01360"/>
    </source>
</evidence>
<dbReference type="InterPro" id="IPR023996">
    <property type="entry name" value="TonB-dep_OMP_SusC/RagA"/>
</dbReference>
<dbReference type="InterPro" id="IPR036942">
    <property type="entry name" value="Beta-barrel_TonB_sf"/>
</dbReference>
<dbReference type="SMART" id="SM00965">
    <property type="entry name" value="STN"/>
    <property type="match status" value="1"/>
</dbReference>
<dbReference type="PANTHER" id="PTHR30069:SF29">
    <property type="entry name" value="HEMOGLOBIN AND HEMOGLOBIN-HAPTOGLOBIN-BINDING PROTEIN 1-RELATED"/>
    <property type="match status" value="1"/>
</dbReference>
<dbReference type="GO" id="GO:0015344">
    <property type="term" value="F:siderophore uptake transmembrane transporter activity"/>
    <property type="evidence" value="ECO:0007669"/>
    <property type="project" value="TreeGrafter"/>
</dbReference>
<comment type="similarity">
    <text evidence="12 13">Belongs to the TonB-dependent receptor family.</text>
</comment>